<feature type="binding site" evidence="6">
    <location>
        <position position="183"/>
    </location>
    <ligand>
        <name>Fe cation</name>
        <dbReference type="ChEBI" id="CHEBI:24875"/>
    </ligand>
</feature>
<dbReference type="STRING" id="319652.IV80_GL000355"/>
<evidence type="ECO:0000256" key="3">
    <source>
        <dbReference type="ARBA" id="ARBA00022801"/>
    </source>
</evidence>
<dbReference type="InterPro" id="IPR036821">
    <property type="entry name" value="Peptide_deformylase_sf"/>
</dbReference>
<dbReference type="PIRSF" id="PIRSF004749">
    <property type="entry name" value="Pep_def"/>
    <property type="match status" value="1"/>
</dbReference>
<evidence type="ECO:0000256" key="6">
    <source>
        <dbReference type="HAMAP-Rule" id="MF_00163"/>
    </source>
</evidence>
<dbReference type="PATRIC" id="fig|319652.3.peg.359"/>
<feature type="active site" evidence="6">
    <location>
        <position position="180"/>
    </location>
</feature>
<dbReference type="GO" id="GO:0046872">
    <property type="term" value="F:metal ion binding"/>
    <property type="evidence" value="ECO:0007669"/>
    <property type="project" value="UniProtKB-KW"/>
</dbReference>
<dbReference type="Proteomes" id="UP000051568">
    <property type="component" value="Unassembled WGS sequence"/>
</dbReference>
<comment type="caution">
    <text evidence="7">The sequence shown here is derived from an EMBL/GenBank/DDBJ whole genome shotgun (WGS) entry which is preliminary data.</text>
</comment>
<dbReference type="PANTHER" id="PTHR10458:SF8">
    <property type="entry name" value="PEPTIDE DEFORMYLASE 2"/>
    <property type="match status" value="1"/>
</dbReference>
<dbReference type="AlphaFoldDB" id="A0A0R2IRF2"/>
<feature type="binding site" evidence="6">
    <location>
        <position position="136"/>
    </location>
    <ligand>
        <name>Fe cation</name>
        <dbReference type="ChEBI" id="CHEBI:24875"/>
    </ligand>
</feature>
<dbReference type="PRINTS" id="PR01576">
    <property type="entry name" value="PDEFORMYLASE"/>
</dbReference>
<evidence type="ECO:0000256" key="5">
    <source>
        <dbReference type="ARBA" id="ARBA00023004"/>
    </source>
</evidence>
<dbReference type="Gene3D" id="3.90.45.10">
    <property type="entry name" value="Peptide deformylase"/>
    <property type="match status" value="1"/>
</dbReference>
<dbReference type="GO" id="GO:0042586">
    <property type="term" value="F:peptide deformylase activity"/>
    <property type="evidence" value="ECO:0007669"/>
    <property type="project" value="UniProtKB-UniRule"/>
</dbReference>
<accession>A0A0R2IRF2</accession>
<comment type="cofactor">
    <cofactor evidence="6">
        <name>Fe(2+)</name>
        <dbReference type="ChEBI" id="CHEBI:29033"/>
    </cofactor>
    <text evidence="6">Binds 1 Fe(2+) ion.</text>
</comment>
<dbReference type="SUPFAM" id="SSF56420">
    <property type="entry name" value="Peptide deformylase"/>
    <property type="match status" value="1"/>
</dbReference>
<dbReference type="EC" id="3.5.1.88" evidence="6"/>
<gene>
    <name evidence="6" type="primary">def</name>
    <name evidence="7" type="ORF">IV80_GL000355</name>
</gene>
<dbReference type="EMBL" id="JQBR01000010">
    <property type="protein sequence ID" value="KRN65301.1"/>
    <property type="molecule type" value="Genomic_DNA"/>
</dbReference>
<feature type="binding site" evidence="6">
    <location>
        <position position="179"/>
    </location>
    <ligand>
        <name>Fe cation</name>
        <dbReference type="ChEBI" id="CHEBI:24875"/>
    </ligand>
</feature>
<dbReference type="InterPro" id="IPR023635">
    <property type="entry name" value="Peptide_deformylase"/>
</dbReference>
<keyword evidence="8" id="KW-1185">Reference proteome</keyword>
<dbReference type="FunFam" id="3.90.45.10:FF:000002">
    <property type="entry name" value="Peptide deformylase"/>
    <property type="match status" value="1"/>
</dbReference>
<comment type="function">
    <text evidence="6">Removes the formyl group from the N-terminal Met of newly synthesized proteins. Requires at least a dipeptide for an efficient rate of reaction. N-terminal L-methionine is a prerequisite for activity but the enzyme has broad specificity at other positions.</text>
</comment>
<sequence length="209" mass="23384">MLSLGFINYKYGKIILKKHLEVFNLIKMKDITRDGAPVLRTRAQKATFPLTDDQQKLADDMMAYLINSQDPEIAEKYHLRAGVGLAAPQVGVSLQMAAVLVPGEKDQAPLFKEVLVNPVIVSESVQVAALEEGEGCLSVDKEIPGYVPRHDRITIKYQTVDGEDKKIRLKDYPAIVCQHEIDHLKGTLFYDHINKQEPFKISDDAVIIG</sequence>
<dbReference type="PANTHER" id="PTHR10458">
    <property type="entry name" value="PEPTIDE DEFORMYLASE"/>
    <property type="match status" value="1"/>
</dbReference>
<dbReference type="Pfam" id="PF01327">
    <property type="entry name" value="Pep_deformylase"/>
    <property type="match status" value="1"/>
</dbReference>
<name>A0A0R2IRF2_9LACO</name>
<keyword evidence="3 6" id="KW-0378">Hydrolase</keyword>
<dbReference type="HAMAP" id="MF_00163">
    <property type="entry name" value="Pep_deformylase"/>
    <property type="match status" value="1"/>
</dbReference>
<evidence type="ECO:0000256" key="2">
    <source>
        <dbReference type="ARBA" id="ARBA00022723"/>
    </source>
</evidence>
<dbReference type="GO" id="GO:0006412">
    <property type="term" value="P:translation"/>
    <property type="evidence" value="ECO:0007669"/>
    <property type="project" value="UniProtKB-UniRule"/>
</dbReference>
<protein>
    <recommendedName>
        <fullName evidence="6">Peptide deformylase</fullName>
        <shortName evidence="6">PDF</shortName>
        <ecNumber evidence="6">3.5.1.88</ecNumber>
    </recommendedName>
    <alternativeName>
        <fullName evidence="6">Polypeptide deformylase</fullName>
    </alternativeName>
</protein>
<comment type="similarity">
    <text evidence="1 6">Belongs to the polypeptide deformylase family.</text>
</comment>
<evidence type="ECO:0000256" key="1">
    <source>
        <dbReference type="ARBA" id="ARBA00010759"/>
    </source>
</evidence>
<dbReference type="CDD" id="cd00487">
    <property type="entry name" value="Pep_deformylase"/>
    <property type="match status" value="1"/>
</dbReference>
<keyword evidence="4 6" id="KW-0648">Protein biosynthesis</keyword>
<evidence type="ECO:0000313" key="8">
    <source>
        <dbReference type="Proteomes" id="UP000051568"/>
    </source>
</evidence>
<organism evidence="7 8">
    <name type="scientific">Pediococcus cellicola</name>
    <dbReference type="NCBI Taxonomy" id="319652"/>
    <lineage>
        <taxon>Bacteria</taxon>
        <taxon>Bacillati</taxon>
        <taxon>Bacillota</taxon>
        <taxon>Bacilli</taxon>
        <taxon>Lactobacillales</taxon>
        <taxon>Lactobacillaceae</taxon>
        <taxon>Pediococcus</taxon>
    </lineage>
</organism>
<evidence type="ECO:0000313" key="7">
    <source>
        <dbReference type="EMBL" id="KRN65301.1"/>
    </source>
</evidence>
<keyword evidence="5 6" id="KW-0408">Iron</keyword>
<keyword evidence="2 6" id="KW-0479">Metal-binding</keyword>
<comment type="catalytic activity">
    <reaction evidence="6">
        <text>N-terminal N-formyl-L-methionyl-[peptide] + H2O = N-terminal L-methionyl-[peptide] + formate</text>
        <dbReference type="Rhea" id="RHEA:24420"/>
        <dbReference type="Rhea" id="RHEA-COMP:10639"/>
        <dbReference type="Rhea" id="RHEA-COMP:10640"/>
        <dbReference type="ChEBI" id="CHEBI:15377"/>
        <dbReference type="ChEBI" id="CHEBI:15740"/>
        <dbReference type="ChEBI" id="CHEBI:49298"/>
        <dbReference type="ChEBI" id="CHEBI:64731"/>
        <dbReference type="EC" id="3.5.1.88"/>
    </reaction>
</comment>
<dbReference type="NCBIfam" id="TIGR00079">
    <property type="entry name" value="pept_deformyl"/>
    <property type="match status" value="1"/>
</dbReference>
<evidence type="ECO:0000256" key="4">
    <source>
        <dbReference type="ARBA" id="ARBA00022917"/>
    </source>
</evidence>
<reference evidence="7 8" key="1">
    <citation type="journal article" date="2015" name="Genome Announc.">
        <title>Expanding the biotechnology potential of lactobacilli through comparative genomics of 213 strains and associated genera.</title>
        <authorList>
            <person name="Sun Z."/>
            <person name="Harris H.M."/>
            <person name="McCann A."/>
            <person name="Guo C."/>
            <person name="Argimon S."/>
            <person name="Zhang W."/>
            <person name="Yang X."/>
            <person name="Jeffery I.B."/>
            <person name="Cooney J.C."/>
            <person name="Kagawa T.F."/>
            <person name="Liu W."/>
            <person name="Song Y."/>
            <person name="Salvetti E."/>
            <person name="Wrobel A."/>
            <person name="Rasinkangas P."/>
            <person name="Parkhill J."/>
            <person name="Rea M.C."/>
            <person name="O'Sullivan O."/>
            <person name="Ritari J."/>
            <person name="Douillard F.P."/>
            <person name="Paul Ross R."/>
            <person name="Yang R."/>
            <person name="Briner A.E."/>
            <person name="Felis G.E."/>
            <person name="de Vos W.M."/>
            <person name="Barrangou R."/>
            <person name="Klaenhammer T.R."/>
            <person name="Caufield P.W."/>
            <person name="Cui Y."/>
            <person name="Zhang H."/>
            <person name="O'Toole P.W."/>
        </authorList>
    </citation>
    <scope>NUCLEOTIDE SEQUENCE [LARGE SCALE GENOMIC DNA]</scope>
    <source>
        <strain evidence="7 8">DSM 17757</strain>
    </source>
</reference>
<proteinExistence type="inferred from homology"/>